<dbReference type="HOGENOM" id="CLU_192891_0_0_7"/>
<gene>
    <name evidence="2" type="ORF">ETSY2_32320</name>
</gene>
<keyword evidence="3" id="KW-1185">Reference proteome</keyword>
<organism evidence="2 3">
    <name type="scientific">Candidatus Entotheonella gemina</name>
    <dbReference type="NCBI Taxonomy" id="1429439"/>
    <lineage>
        <taxon>Bacteria</taxon>
        <taxon>Pseudomonadati</taxon>
        <taxon>Nitrospinota/Tectimicrobiota group</taxon>
        <taxon>Candidatus Tectimicrobiota</taxon>
        <taxon>Candidatus Entotheonellia</taxon>
        <taxon>Candidatus Entotheonellales</taxon>
        <taxon>Candidatus Entotheonellaceae</taxon>
        <taxon>Candidatus Entotheonella</taxon>
    </lineage>
</organism>
<sequence>MHDGIHVEKAGTPAVTICTDIFIETSYAMAAMWGAPAFPIIFTQHPIAYLTTEQLRERAEEMIDQIEAILMGRAVSQPAVTA</sequence>
<dbReference type="Pfam" id="PF24696">
    <property type="entry name" value="UGSC"/>
    <property type="match status" value="1"/>
</dbReference>
<accession>W4M138</accession>
<dbReference type="AlphaFoldDB" id="W4M138"/>
<dbReference type="EMBL" id="AZHX01001377">
    <property type="protein sequence ID" value="ETX03833.1"/>
    <property type="molecule type" value="Genomic_DNA"/>
</dbReference>
<comment type="caution">
    <text evidence="2">The sequence shown here is derived from an EMBL/GenBank/DDBJ whole genome shotgun (WGS) entry which is preliminary data.</text>
</comment>
<reference evidence="2 3" key="1">
    <citation type="journal article" date="2014" name="Nature">
        <title>An environmental bacterial taxon with a large and distinct metabolic repertoire.</title>
        <authorList>
            <person name="Wilson M.C."/>
            <person name="Mori T."/>
            <person name="Ruckert C."/>
            <person name="Uria A.R."/>
            <person name="Helf M.J."/>
            <person name="Takada K."/>
            <person name="Gernert C."/>
            <person name="Steffens U.A."/>
            <person name="Heycke N."/>
            <person name="Schmitt S."/>
            <person name="Rinke C."/>
            <person name="Helfrich E.J."/>
            <person name="Brachmann A.O."/>
            <person name="Gurgui C."/>
            <person name="Wakimoto T."/>
            <person name="Kracht M."/>
            <person name="Crusemann M."/>
            <person name="Hentschel U."/>
            <person name="Abe I."/>
            <person name="Matsunaga S."/>
            <person name="Kalinowski J."/>
            <person name="Takeyama H."/>
            <person name="Piel J."/>
        </authorList>
    </citation>
    <scope>NUCLEOTIDE SEQUENCE [LARGE SCALE GENOMIC DNA]</scope>
    <source>
        <strain evidence="3">TSY2</strain>
    </source>
</reference>
<dbReference type="Proteomes" id="UP000019140">
    <property type="component" value="Unassembled WGS sequence"/>
</dbReference>
<evidence type="ECO:0000259" key="1">
    <source>
        <dbReference type="Pfam" id="PF24696"/>
    </source>
</evidence>
<name>W4M138_9BACT</name>
<feature type="domain" description="UGSC-like" evidence="1">
    <location>
        <begin position="1"/>
        <end position="71"/>
    </location>
</feature>
<evidence type="ECO:0000313" key="2">
    <source>
        <dbReference type="EMBL" id="ETX03833.1"/>
    </source>
</evidence>
<evidence type="ECO:0000313" key="3">
    <source>
        <dbReference type="Proteomes" id="UP000019140"/>
    </source>
</evidence>
<protein>
    <recommendedName>
        <fullName evidence="1">UGSC-like domain-containing protein</fullName>
    </recommendedName>
</protein>
<proteinExistence type="predicted"/>
<dbReference type="InterPro" id="IPR057767">
    <property type="entry name" value="UGSC-like_dom"/>
</dbReference>